<organism evidence="1 2">
    <name type="scientific">Phycicoccus sonneratiae</name>
    <dbReference type="NCBI Taxonomy" id="2807628"/>
    <lineage>
        <taxon>Bacteria</taxon>
        <taxon>Bacillati</taxon>
        <taxon>Actinomycetota</taxon>
        <taxon>Actinomycetes</taxon>
        <taxon>Micrococcales</taxon>
        <taxon>Intrasporangiaceae</taxon>
        <taxon>Phycicoccus</taxon>
    </lineage>
</organism>
<dbReference type="InterPro" id="IPR011009">
    <property type="entry name" value="Kinase-like_dom_sf"/>
</dbReference>
<evidence type="ECO:0000313" key="1">
    <source>
        <dbReference type="EMBL" id="MBM6401345.1"/>
    </source>
</evidence>
<comment type="caution">
    <text evidence="1">The sequence shown here is derived from an EMBL/GenBank/DDBJ whole genome shotgun (WGS) entry which is preliminary data.</text>
</comment>
<dbReference type="Gene3D" id="3.90.1200.10">
    <property type="match status" value="1"/>
</dbReference>
<gene>
    <name evidence="1" type="ORF">JQN70_13175</name>
</gene>
<sequence>MQRPDGSSAEEYVVLTTSSAAGVDPSAPGLVTLGSATGRVLAWRFPDDPALPGLAPACDPVRAATLLPRGPLAGADPGGPAPAGVAPVGVALVGYRPLRRAVVRIDHEGSTSWAKVLRTAPGARGGWSDVRRRLHLLADAGVPVPAVAAEHEALGVLVLDPLPGIPLLDAVVADDAHGVEVDDLVALLEALPPGVRDLPARPAWSDRARQYAASLAGTSCGERAHEVAEAVRRRSTEVDLGPVVPAHGDLHEGQLTADREGDRPGHRWRLRGLLDVDTVGPGHRVDDLACLVAHALALGPAGSAVADRWRTRAGTLVGAEALDVRTAGVLLSLAVGAHDRARVGAPQTVDAAGLLDLAEAALAGAVAQPSSR</sequence>
<name>A0ABS2CN82_9MICO</name>
<keyword evidence="2" id="KW-1185">Reference proteome</keyword>
<accession>A0ABS2CN82</accession>
<dbReference type="RefSeq" id="WP_204131813.1">
    <property type="nucleotide sequence ID" value="NZ_JAFDVD010000014.1"/>
</dbReference>
<evidence type="ECO:0000313" key="2">
    <source>
        <dbReference type="Proteomes" id="UP001430172"/>
    </source>
</evidence>
<protein>
    <submittedName>
        <fullName evidence="1">Phosphotransferase</fullName>
    </submittedName>
</protein>
<dbReference type="Proteomes" id="UP001430172">
    <property type="component" value="Unassembled WGS sequence"/>
</dbReference>
<reference evidence="1" key="1">
    <citation type="submission" date="2021-02" db="EMBL/GenBank/DDBJ databases">
        <title>Phycicoccus sp. MQZ13P-5T, whole genome shotgun sequence.</title>
        <authorList>
            <person name="Tuo L."/>
        </authorList>
    </citation>
    <scope>NUCLEOTIDE SEQUENCE</scope>
    <source>
        <strain evidence="1">MQZ13P-5</strain>
    </source>
</reference>
<proteinExistence type="predicted"/>
<dbReference type="EMBL" id="JAFDVD010000014">
    <property type="protein sequence ID" value="MBM6401345.1"/>
    <property type="molecule type" value="Genomic_DNA"/>
</dbReference>
<dbReference type="SUPFAM" id="SSF56112">
    <property type="entry name" value="Protein kinase-like (PK-like)"/>
    <property type="match status" value="1"/>
</dbReference>